<feature type="region of interest" description="Disordered" evidence="1">
    <location>
        <begin position="213"/>
        <end position="244"/>
    </location>
</feature>
<gene>
    <name evidence="2" type="ORF">HCR03_04680</name>
</gene>
<organism evidence="2 3">
    <name type="scientific">Caproicibacter fermentans</name>
    <dbReference type="NCBI Taxonomy" id="2576756"/>
    <lineage>
        <taxon>Bacteria</taxon>
        <taxon>Bacillati</taxon>
        <taxon>Bacillota</taxon>
        <taxon>Clostridia</taxon>
        <taxon>Eubacteriales</taxon>
        <taxon>Acutalibacteraceae</taxon>
        <taxon>Caproicibacter</taxon>
    </lineage>
</organism>
<evidence type="ECO:0000313" key="2">
    <source>
        <dbReference type="EMBL" id="QNK41563.1"/>
    </source>
</evidence>
<dbReference type="Proteomes" id="UP000515909">
    <property type="component" value="Chromosome"/>
</dbReference>
<name>A0A7G8TD72_9FIRM</name>
<accession>A0A7G8TD72</accession>
<dbReference type="AlphaFoldDB" id="A0A7G8TD72"/>
<dbReference type="KEGG" id="cfem:HCR03_04680"/>
<feature type="compositionally biased region" description="Acidic residues" evidence="1">
    <location>
        <begin position="230"/>
        <end position="244"/>
    </location>
</feature>
<proteinExistence type="predicted"/>
<evidence type="ECO:0000313" key="3">
    <source>
        <dbReference type="Proteomes" id="UP000515909"/>
    </source>
</evidence>
<reference evidence="2 3" key="1">
    <citation type="submission" date="2020-08" db="EMBL/GenBank/DDBJ databases">
        <title>The isolate Caproiciproducens sp. 7D4C2 produces n-caproate at mildly acidic conditions from hexoses: genome and rBOX comparison with related strains and chain-elongating bacteria.</title>
        <authorList>
            <person name="Esquivel-Elizondo S."/>
            <person name="Bagci C."/>
            <person name="Temovska M."/>
            <person name="Jeon B.S."/>
            <person name="Bessarab I."/>
            <person name="Williams R.B.H."/>
            <person name="Huson D.H."/>
            <person name="Angenent L.T."/>
        </authorList>
    </citation>
    <scope>NUCLEOTIDE SEQUENCE [LARGE SCALE GENOMIC DNA]</scope>
    <source>
        <strain evidence="2 3">7D4C2</strain>
    </source>
</reference>
<sequence length="244" mass="28230">MENLYKYQGTVSEIGFKDNGYKARANLVLGDIGDWNKAPVRIEAFGGLANYINEIGCTDAEERYIKADWYYDRNLYLHRIEIPSSNELIPAKVITQDDWLSDDLVIFGPQDYIETDVPEPMNHEQNVAWCNYKFGIRTPEEALFSDRLFEKKGTEIIPGQTYTNHNGSDYLCKSIQDSNSAVMERVKDKWTLVAHGIEKYEDGTIEWDYSTGGHWEKEPMMSQENTRAEEIEEEQEDESQQLTL</sequence>
<dbReference type="EMBL" id="CP060286">
    <property type="protein sequence ID" value="QNK41563.1"/>
    <property type="molecule type" value="Genomic_DNA"/>
</dbReference>
<protein>
    <submittedName>
        <fullName evidence="2">Uncharacterized protein</fullName>
    </submittedName>
</protein>
<evidence type="ECO:0000256" key="1">
    <source>
        <dbReference type="SAM" id="MobiDB-lite"/>
    </source>
</evidence>
<dbReference type="RefSeq" id="WP_187036888.1">
    <property type="nucleotide sequence ID" value="NZ_CP060286.1"/>
</dbReference>